<keyword evidence="4" id="KW-0133">Cell shape</keyword>
<keyword evidence="11" id="KW-0378">Hydrolase</keyword>
<keyword evidence="8" id="KW-0961">Cell wall biogenesis/degradation</keyword>
<organism evidence="11">
    <name type="scientific">uncultured Thiotrichaceae bacterium</name>
    <dbReference type="NCBI Taxonomy" id="298394"/>
    <lineage>
        <taxon>Bacteria</taxon>
        <taxon>Pseudomonadati</taxon>
        <taxon>Pseudomonadota</taxon>
        <taxon>Gammaproteobacteria</taxon>
        <taxon>Thiotrichales</taxon>
        <taxon>Thiotrichaceae</taxon>
        <taxon>environmental samples</taxon>
    </lineage>
</organism>
<evidence type="ECO:0000256" key="8">
    <source>
        <dbReference type="ARBA" id="ARBA00023316"/>
    </source>
</evidence>
<dbReference type="GO" id="GO:0071555">
    <property type="term" value="P:cell wall organization"/>
    <property type="evidence" value="ECO:0007669"/>
    <property type="project" value="UniProtKB-KW"/>
</dbReference>
<dbReference type="GO" id="GO:0008360">
    <property type="term" value="P:regulation of cell shape"/>
    <property type="evidence" value="ECO:0007669"/>
    <property type="project" value="UniProtKB-KW"/>
</dbReference>
<evidence type="ECO:0000256" key="3">
    <source>
        <dbReference type="ARBA" id="ARBA00022692"/>
    </source>
</evidence>
<reference evidence="11" key="1">
    <citation type="submission" date="2020-01" db="EMBL/GenBank/DDBJ databases">
        <authorList>
            <person name="Meier V. D."/>
            <person name="Meier V D."/>
        </authorList>
    </citation>
    <scope>NUCLEOTIDE SEQUENCE</scope>
    <source>
        <strain evidence="11">HLG_WM_MAG_08</strain>
    </source>
</reference>
<dbReference type="GO" id="GO:0030288">
    <property type="term" value="C:outer membrane-bounded periplasmic space"/>
    <property type="evidence" value="ECO:0007669"/>
    <property type="project" value="TreeGrafter"/>
</dbReference>
<dbReference type="EC" id="2.4.1.129" evidence="11"/>
<feature type="region of interest" description="Disordered" evidence="9">
    <location>
        <begin position="192"/>
        <end position="229"/>
    </location>
</feature>
<keyword evidence="5" id="KW-0573">Peptidoglycan synthesis</keyword>
<proteinExistence type="predicted"/>
<accession>A0A6S6T1F5</accession>
<feature type="compositionally biased region" description="Low complexity" evidence="9">
    <location>
        <begin position="391"/>
        <end position="413"/>
    </location>
</feature>
<keyword evidence="3" id="KW-0812">Transmembrane</keyword>
<dbReference type="EC" id="3.4.-.-" evidence="11"/>
<keyword evidence="7" id="KW-0472">Membrane</keyword>
<dbReference type="Gene3D" id="3.40.710.10">
    <property type="entry name" value="DD-peptidase/beta-lactamase superfamily"/>
    <property type="match status" value="1"/>
</dbReference>
<dbReference type="PANTHER" id="PTHR32282">
    <property type="entry name" value="BINDING PROTEIN TRANSPEPTIDASE, PUTATIVE-RELATED"/>
    <property type="match status" value="1"/>
</dbReference>
<dbReference type="Pfam" id="PF00905">
    <property type="entry name" value="Transpeptidase"/>
    <property type="match status" value="1"/>
</dbReference>
<evidence type="ECO:0000256" key="9">
    <source>
        <dbReference type="SAM" id="MobiDB-lite"/>
    </source>
</evidence>
<name>A0A6S6T1F5_9GAMM</name>
<keyword evidence="6" id="KW-1133">Transmembrane helix</keyword>
<evidence type="ECO:0000256" key="6">
    <source>
        <dbReference type="ARBA" id="ARBA00022989"/>
    </source>
</evidence>
<feature type="compositionally biased region" description="Basic and acidic residues" evidence="9">
    <location>
        <begin position="192"/>
        <end position="227"/>
    </location>
</feature>
<evidence type="ECO:0000313" key="11">
    <source>
        <dbReference type="EMBL" id="CAA6812452.1"/>
    </source>
</evidence>
<evidence type="ECO:0000256" key="1">
    <source>
        <dbReference type="ARBA" id="ARBA00022676"/>
    </source>
</evidence>
<dbReference type="SUPFAM" id="SSF56601">
    <property type="entry name" value="beta-lactamase/transpeptidase-like"/>
    <property type="match status" value="1"/>
</dbReference>
<dbReference type="PANTHER" id="PTHR32282:SF27">
    <property type="entry name" value="PENICILLIN-BINDING PROTEIN 1A"/>
    <property type="match status" value="1"/>
</dbReference>
<evidence type="ECO:0000256" key="2">
    <source>
        <dbReference type="ARBA" id="ARBA00022679"/>
    </source>
</evidence>
<gene>
    <name evidence="11" type="ORF">HELGO_WM39253</name>
</gene>
<keyword evidence="2 11" id="KW-0808">Transferase</keyword>
<dbReference type="GO" id="GO:0008955">
    <property type="term" value="F:peptidoglycan glycosyltransferase activity"/>
    <property type="evidence" value="ECO:0007669"/>
    <property type="project" value="TreeGrafter"/>
</dbReference>
<dbReference type="GO" id="GO:0009252">
    <property type="term" value="P:peptidoglycan biosynthetic process"/>
    <property type="evidence" value="ECO:0007669"/>
    <property type="project" value="UniProtKB-KW"/>
</dbReference>
<feature type="compositionally biased region" description="Pro residues" evidence="9">
    <location>
        <begin position="414"/>
        <end position="426"/>
    </location>
</feature>
<dbReference type="EMBL" id="CACVAV010000202">
    <property type="protein sequence ID" value="CAA6812452.1"/>
    <property type="molecule type" value="Genomic_DNA"/>
</dbReference>
<feature type="domain" description="Penicillin-binding protein transpeptidase" evidence="10">
    <location>
        <begin position="16"/>
        <end position="302"/>
    </location>
</feature>
<protein>
    <submittedName>
        <fullName evidence="11">Multimodular transpeptidase-transglycosylase )</fullName>
        <ecNumber evidence="11">2.4.1.129</ecNumber>
        <ecNumber evidence="11">3.4.-.-</ecNumber>
    </submittedName>
</protein>
<evidence type="ECO:0000256" key="4">
    <source>
        <dbReference type="ARBA" id="ARBA00022960"/>
    </source>
</evidence>
<keyword evidence="1 11" id="KW-0328">Glycosyltransferase</keyword>
<sequence length="435" mass="47324">GAVRAVMGGYDYYHSKFNRATQAMRQPGSSFKPFIYSAAMTKGLTPTSVVNDAPISVPGTNWSPKNYGGGYVGPTTIAEALAKSRNLVSIRLLRTTGIPYTIDYAMRFGYQRKHLPPNLTLALGTGLTTPLQMATAYSSFANGGFKVNSHFIKRIEDSIGNVIYDASADIKYACGDNKKFCSIDPITGKAIADTKSKEEPQKKTDADKTEDTAETDGEKSPENKIAAKPEGIQVAAATRIMDSRTNQNIVSMMQGVTQFGTAARAGRILKRKDLAGKTGTTNDQKDSWFCGFTPDYVTVAWAGFDDMAELGEGETSTKIAVPMWVDLMQKVLKDIPQKPWVKSGKKLQSVKIDMDTGEIATDDSDNIAEEELADIQKAGQTTQRFEFTNSQVATQAAQQQQFNTVPQQTTVNTTPPPQQPAAPPPESVEIPEQIF</sequence>
<evidence type="ECO:0000259" key="10">
    <source>
        <dbReference type="Pfam" id="PF00905"/>
    </source>
</evidence>
<dbReference type="GO" id="GO:0016787">
    <property type="term" value="F:hydrolase activity"/>
    <property type="evidence" value="ECO:0007669"/>
    <property type="project" value="UniProtKB-KW"/>
</dbReference>
<feature type="region of interest" description="Disordered" evidence="9">
    <location>
        <begin position="391"/>
        <end position="435"/>
    </location>
</feature>
<evidence type="ECO:0000256" key="5">
    <source>
        <dbReference type="ARBA" id="ARBA00022984"/>
    </source>
</evidence>
<dbReference type="InterPro" id="IPR012338">
    <property type="entry name" value="Beta-lactam/transpept-like"/>
</dbReference>
<feature type="non-terminal residue" evidence="11">
    <location>
        <position position="1"/>
    </location>
</feature>
<dbReference type="InterPro" id="IPR050396">
    <property type="entry name" value="Glycosyltr_51/Transpeptidase"/>
</dbReference>
<dbReference type="AlphaFoldDB" id="A0A6S6T1F5"/>
<dbReference type="GO" id="GO:0008658">
    <property type="term" value="F:penicillin binding"/>
    <property type="evidence" value="ECO:0007669"/>
    <property type="project" value="InterPro"/>
</dbReference>
<evidence type="ECO:0000256" key="7">
    <source>
        <dbReference type="ARBA" id="ARBA00023136"/>
    </source>
</evidence>
<dbReference type="InterPro" id="IPR001460">
    <property type="entry name" value="PCN-bd_Tpept"/>
</dbReference>